<dbReference type="PANTHER" id="PTHR13182:SF8">
    <property type="entry name" value="CYTOPLASMIC 60S SUBUNIT BIOGENESIS FACTOR ZNF622"/>
    <property type="match status" value="1"/>
</dbReference>
<dbReference type="HOGENOM" id="CLU_018787_1_1_1"/>
<dbReference type="Proteomes" id="UP000006310">
    <property type="component" value="Chromosome 2"/>
</dbReference>
<reference evidence="3 4" key="1">
    <citation type="journal article" date="2011" name="Proc. Natl. Acad. Sci. U.S.A.">
        <title>Evolutionary erosion of yeast sex chromosomes by mating-type switching accidents.</title>
        <authorList>
            <person name="Gordon J.L."/>
            <person name="Armisen D."/>
            <person name="Proux-Wera E."/>
            <person name="Oheigeartaigh S.S."/>
            <person name="Byrne K.P."/>
            <person name="Wolfe K.H."/>
        </authorList>
    </citation>
    <scope>NUCLEOTIDE SEQUENCE [LARGE SCALE GENOMIC DNA]</scope>
    <source>
        <strain evidence="4">ATCC MYA-139 / BCRC 22969 / CBS 8797 / CCRC 22969 / KCTC 17520 / NBRC 10181 / NCYC 3082</strain>
    </source>
</reference>
<dbReference type="AlphaFoldDB" id="J7R2J9"/>
<dbReference type="InterPro" id="IPR041661">
    <property type="entry name" value="ZN622/Rei1/Reh1_Znf-C2H2"/>
</dbReference>
<dbReference type="KEGG" id="kng:KNAG_0B06050"/>
<sequence length="430" mass="49646">MSSAIFTCNSCASQFATSDLQRYHMKTEWHRYNLKRRIAELPPVLADEFAEKLQISQREQGRNQVDEFGFSILPAPHENRGSAKKKHHKTILKNLDHEDMSEYQRAKSHHHRMRKVASNAESVDSELSHLTLESELATNTDFGEDTISEYSFTTSESGFATDHNDEDEVDNILLPEGDKDGAADIAVVSHTRCIYCGVENKEVERNVKHMFHLHGLYIPERSYLINLPGLLNFLINKIVIDLECLCCNFHGLSLESIRAHMNSKRHCRMPYETKEERTLFAAFYDFSSIDEVEGEDETVKRKSDKKIHFDEPVEPEENDAGEYDINSNYTTVTVDESTGMEMTLPSGTRLGHRAGQRYYRQNLPSPSEDSESRRTVTASDRRLVSGVTEKQYKKGLKKMQQLEKRILDDRSRKETRRANFQTHYRDELLQ</sequence>
<dbReference type="GO" id="GO:0042273">
    <property type="term" value="P:ribosomal large subunit biogenesis"/>
    <property type="evidence" value="ECO:0007669"/>
    <property type="project" value="EnsemblFungi"/>
</dbReference>
<dbReference type="STRING" id="1071383.J7R2J9"/>
<dbReference type="Pfam" id="PF12756">
    <property type="entry name" value="zf-C2H2_2"/>
    <property type="match status" value="1"/>
</dbReference>
<evidence type="ECO:0000313" key="3">
    <source>
        <dbReference type="EMBL" id="CCK69035.1"/>
    </source>
</evidence>
<keyword evidence="4" id="KW-1185">Reference proteome</keyword>
<reference evidence="4" key="2">
    <citation type="submission" date="2012-08" db="EMBL/GenBank/DDBJ databases">
        <title>Genome sequence of Kazachstania naganishii.</title>
        <authorList>
            <person name="Gordon J.L."/>
            <person name="Armisen D."/>
            <person name="Proux-Wera E."/>
            <person name="OhEigeartaigh S.S."/>
            <person name="Byrne K.P."/>
            <person name="Wolfe K.H."/>
        </authorList>
    </citation>
    <scope>NUCLEOTIDE SEQUENCE [LARGE SCALE GENOMIC DNA]</scope>
    <source>
        <strain evidence="4">ATCC MYA-139 / BCRC 22969 / CBS 8797 / CCRC 22969 / KCTC 17520 / NBRC 10181 / NCYC 3082</strain>
    </source>
</reference>
<evidence type="ECO:0000256" key="1">
    <source>
        <dbReference type="SAM" id="MobiDB-lite"/>
    </source>
</evidence>
<dbReference type="PANTHER" id="PTHR13182">
    <property type="entry name" value="ZINC FINGER PROTEIN 622"/>
    <property type="match status" value="1"/>
</dbReference>
<feature type="compositionally biased region" description="Basic and acidic residues" evidence="1">
    <location>
        <begin position="370"/>
        <end position="383"/>
    </location>
</feature>
<organism evidence="3 4">
    <name type="scientific">Huiozyma naganishii (strain ATCC MYA-139 / BCRC 22969 / CBS 8797 / KCTC 17520 / NBRC 10181 / NCYC 3082 / Yp74L-3)</name>
    <name type="common">Yeast</name>
    <name type="synonym">Kazachstania naganishii</name>
    <dbReference type="NCBI Taxonomy" id="1071383"/>
    <lineage>
        <taxon>Eukaryota</taxon>
        <taxon>Fungi</taxon>
        <taxon>Dikarya</taxon>
        <taxon>Ascomycota</taxon>
        <taxon>Saccharomycotina</taxon>
        <taxon>Saccharomycetes</taxon>
        <taxon>Saccharomycetales</taxon>
        <taxon>Saccharomycetaceae</taxon>
        <taxon>Huiozyma</taxon>
    </lineage>
</organism>
<dbReference type="eggNOG" id="KOG2785">
    <property type="taxonomic scope" value="Eukaryota"/>
</dbReference>
<dbReference type="RefSeq" id="XP_022463281.1">
    <property type="nucleotide sequence ID" value="XM_022606602.1"/>
</dbReference>
<accession>J7R2J9</accession>
<dbReference type="OrthoDB" id="19329at2759"/>
<dbReference type="InterPro" id="IPR040025">
    <property type="entry name" value="Znf622/Rei1/Reh1"/>
</dbReference>
<feature type="domain" description="C2H2-type" evidence="2">
    <location>
        <begin position="8"/>
        <end position="30"/>
    </location>
</feature>
<dbReference type="OMA" id="QRYHMKT"/>
<evidence type="ECO:0000259" key="2">
    <source>
        <dbReference type="PROSITE" id="PS00028"/>
    </source>
</evidence>
<dbReference type="GO" id="GO:0030687">
    <property type="term" value="C:preribosome, large subunit precursor"/>
    <property type="evidence" value="ECO:0007669"/>
    <property type="project" value="TreeGrafter"/>
</dbReference>
<protein>
    <recommendedName>
        <fullName evidence="2">C2H2-type domain-containing protein</fullName>
    </recommendedName>
</protein>
<proteinExistence type="predicted"/>
<feature type="compositionally biased region" description="Basic and acidic residues" evidence="1">
    <location>
        <begin position="400"/>
        <end position="412"/>
    </location>
</feature>
<dbReference type="InterPro" id="IPR013087">
    <property type="entry name" value="Znf_C2H2_type"/>
</dbReference>
<feature type="region of interest" description="Disordered" evidence="1">
    <location>
        <begin position="359"/>
        <end position="430"/>
    </location>
</feature>
<dbReference type="EMBL" id="HE978315">
    <property type="protein sequence ID" value="CCK69035.1"/>
    <property type="molecule type" value="Genomic_DNA"/>
</dbReference>
<name>J7R2J9_HUIN7</name>
<gene>
    <name evidence="3" type="primary">KNAG0B06050</name>
    <name evidence="3" type="ordered locus">KNAG_0B06050</name>
</gene>
<evidence type="ECO:0000313" key="4">
    <source>
        <dbReference type="Proteomes" id="UP000006310"/>
    </source>
</evidence>
<dbReference type="PROSITE" id="PS00028">
    <property type="entry name" value="ZINC_FINGER_C2H2_1"/>
    <property type="match status" value="1"/>
</dbReference>
<dbReference type="GO" id="GO:0043023">
    <property type="term" value="F:ribosomal large subunit binding"/>
    <property type="evidence" value="ECO:0007669"/>
    <property type="project" value="EnsemblFungi"/>
</dbReference>
<dbReference type="GeneID" id="34524685"/>